<dbReference type="Proteomes" id="UP000766486">
    <property type="component" value="Unassembled WGS sequence"/>
</dbReference>
<keyword evidence="3" id="KW-0285">Flavoprotein</keyword>
<dbReference type="InterPro" id="IPR036188">
    <property type="entry name" value="FAD/NAD-bd_sf"/>
</dbReference>
<keyword evidence="4" id="KW-0001">2Fe-2S</keyword>
<keyword evidence="5" id="KW-0479">Metal-binding</keyword>
<keyword evidence="7" id="KW-0560">Oxidoreductase</keyword>
<dbReference type="CDD" id="cd03478">
    <property type="entry name" value="Rieske_AIFL_N"/>
    <property type="match status" value="1"/>
</dbReference>
<keyword evidence="6" id="KW-0274">FAD</keyword>
<evidence type="ECO:0000256" key="5">
    <source>
        <dbReference type="ARBA" id="ARBA00022723"/>
    </source>
</evidence>
<dbReference type="Gene3D" id="3.30.390.30">
    <property type="match status" value="1"/>
</dbReference>
<comment type="similarity">
    <text evidence="2">Belongs to the FAD-dependent oxidoreductase family.</text>
</comment>
<dbReference type="EMBL" id="CABFNS010000732">
    <property type="protein sequence ID" value="VUC25268.1"/>
    <property type="molecule type" value="Genomic_DNA"/>
</dbReference>
<evidence type="ECO:0000313" key="12">
    <source>
        <dbReference type="Proteomes" id="UP000766486"/>
    </source>
</evidence>
<evidence type="ECO:0000313" key="11">
    <source>
        <dbReference type="EMBL" id="VUC25268.1"/>
    </source>
</evidence>
<evidence type="ECO:0000256" key="3">
    <source>
        <dbReference type="ARBA" id="ARBA00022630"/>
    </source>
</evidence>
<keyword evidence="8" id="KW-0408">Iron</keyword>
<proteinExistence type="inferred from homology"/>
<dbReference type="SUPFAM" id="SSF51905">
    <property type="entry name" value="FAD/NAD(P)-binding domain"/>
    <property type="match status" value="2"/>
</dbReference>
<protein>
    <recommendedName>
        <fullName evidence="10">Rieske domain-containing protein</fullName>
    </recommendedName>
</protein>
<dbReference type="Gene3D" id="2.102.10.10">
    <property type="entry name" value="Rieske [2Fe-2S] iron-sulphur domain"/>
    <property type="match status" value="1"/>
</dbReference>
<dbReference type="InterPro" id="IPR016156">
    <property type="entry name" value="FAD/NAD-linked_Rdtase_dimer_sf"/>
</dbReference>
<dbReference type="PRINTS" id="PR00411">
    <property type="entry name" value="PNDRDTASEI"/>
</dbReference>
<comment type="caution">
    <text evidence="11">The sequence shown here is derived from an EMBL/GenBank/DDBJ whole genome shotgun (WGS) entry which is preliminary data.</text>
</comment>
<dbReference type="Pfam" id="PF07992">
    <property type="entry name" value="Pyr_redox_2"/>
    <property type="match status" value="1"/>
</dbReference>
<dbReference type="Pfam" id="PF14759">
    <property type="entry name" value="Reductase_C"/>
    <property type="match status" value="1"/>
</dbReference>
<dbReference type="PRINTS" id="PR00368">
    <property type="entry name" value="FADPNR"/>
</dbReference>
<organism evidence="11 12">
    <name type="scientific">Bionectria ochroleuca</name>
    <name type="common">Gliocladium roseum</name>
    <dbReference type="NCBI Taxonomy" id="29856"/>
    <lineage>
        <taxon>Eukaryota</taxon>
        <taxon>Fungi</taxon>
        <taxon>Dikarya</taxon>
        <taxon>Ascomycota</taxon>
        <taxon>Pezizomycotina</taxon>
        <taxon>Sordariomycetes</taxon>
        <taxon>Hypocreomycetidae</taxon>
        <taxon>Hypocreales</taxon>
        <taxon>Bionectriaceae</taxon>
        <taxon>Clonostachys</taxon>
    </lineage>
</organism>
<keyword evidence="9" id="KW-0411">Iron-sulfur</keyword>
<accession>A0ABY6U4U8</accession>
<dbReference type="SUPFAM" id="SSF55424">
    <property type="entry name" value="FAD/NAD-linked reductases, dimerisation (C-terminal) domain"/>
    <property type="match status" value="1"/>
</dbReference>
<dbReference type="Gene3D" id="3.50.50.60">
    <property type="entry name" value="FAD/NAD(P)-binding domain"/>
    <property type="match status" value="2"/>
</dbReference>
<dbReference type="SUPFAM" id="SSF50022">
    <property type="entry name" value="ISP domain"/>
    <property type="match status" value="1"/>
</dbReference>
<evidence type="ECO:0000256" key="6">
    <source>
        <dbReference type="ARBA" id="ARBA00022827"/>
    </source>
</evidence>
<feature type="domain" description="Rieske" evidence="10">
    <location>
        <begin position="19"/>
        <end position="118"/>
    </location>
</feature>
<dbReference type="InterPro" id="IPR028202">
    <property type="entry name" value="Reductase_C"/>
</dbReference>
<comment type="cofactor">
    <cofactor evidence="1">
        <name>FAD</name>
        <dbReference type="ChEBI" id="CHEBI:57692"/>
    </cofactor>
</comment>
<sequence>PVRKFSESIRAMSAKEYKLKGVTSLALSLGDKQEVEVEGVENGKVVLLNAAGKVQAVGAKCTHYGAPMAKGVLTKSGYLRCPWHGACFNAKTGDVEDAPALDALPVFDVAERDGAVYITGEESAIKSSRRNPNFKCSAAASTQEDPIVVVGGGSGALGAVEGLREKGYKGALTVISNEGYLPIDRPKLSKALITDTSKIAWRDKAWFEAGGVQWIDGEVTAVNFSDRNVETKSGNKIAYSKLILATGGTPRRLPLEGFKTLNNIFTLRNAHDVKKIVDSIGSKGKNIVVVGSSFIGMEVAVATAADNSVTVIGMESTPLERVLGKDVGAGVQKIVQGKGVKFYNSASVDKAVPSESDPSAVGAVLLKDGTRLDADLVILGVGVAPSTTYLKDNSSLQLEKDGSIKVDQHFAIVGQQGVYAVGDIATYPYHGPGGEGKPVRIEHWNVAQNAGRAAATHIVDSSVETSQFIPVFWSALGSQLRYCGNTANGWDDLVLDGSPADAKFVAYYTKGDTVVAMASMGRDPLMVQSAELMRFGNMPTKASLQSNLDLMAVGVPA</sequence>
<dbReference type="PANTHER" id="PTHR43557">
    <property type="entry name" value="APOPTOSIS-INDUCING FACTOR 1"/>
    <property type="match status" value="1"/>
</dbReference>
<reference evidence="11 12" key="1">
    <citation type="submission" date="2019-06" db="EMBL/GenBank/DDBJ databases">
        <authorList>
            <person name="Broberg M."/>
        </authorList>
    </citation>
    <scope>NUCLEOTIDE SEQUENCE [LARGE SCALE GENOMIC DNA]</scope>
</reference>
<dbReference type="PANTHER" id="PTHR43557:SF2">
    <property type="entry name" value="RIESKE DOMAIN-CONTAINING PROTEIN-RELATED"/>
    <property type="match status" value="1"/>
</dbReference>
<evidence type="ECO:0000256" key="7">
    <source>
        <dbReference type="ARBA" id="ARBA00023002"/>
    </source>
</evidence>
<dbReference type="Pfam" id="PF00355">
    <property type="entry name" value="Rieske"/>
    <property type="match status" value="1"/>
</dbReference>
<dbReference type="InterPro" id="IPR023753">
    <property type="entry name" value="FAD/NAD-binding_dom"/>
</dbReference>
<evidence type="ECO:0000259" key="10">
    <source>
        <dbReference type="PROSITE" id="PS51296"/>
    </source>
</evidence>
<dbReference type="PROSITE" id="PS51296">
    <property type="entry name" value="RIESKE"/>
    <property type="match status" value="1"/>
</dbReference>
<evidence type="ECO:0000256" key="1">
    <source>
        <dbReference type="ARBA" id="ARBA00001974"/>
    </source>
</evidence>
<evidence type="ECO:0000256" key="2">
    <source>
        <dbReference type="ARBA" id="ARBA00006442"/>
    </source>
</evidence>
<evidence type="ECO:0000256" key="4">
    <source>
        <dbReference type="ARBA" id="ARBA00022714"/>
    </source>
</evidence>
<gene>
    <name evidence="11" type="ORF">CLO192961_LOCUS160779</name>
</gene>
<dbReference type="InterPro" id="IPR036922">
    <property type="entry name" value="Rieske_2Fe-2S_sf"/>
</dbReference>
<keyword evidence="12" id="KW-1185">Reference proteome</keyword>
<feature type="non-terminal residue" evidence="11">
    <location>
        <position position="1"/>
    </location>
</feature>
<dbReference type="InterPro" id="IPR017941">
    <property type="entry name" value="Rieske_2Fe-2S"/>
</dbReference>
<evidence type="ECO:0000256" key="9">
    <source>
        <dbReference type="ARBA" id="ARBA00023014"/>
    </source>
</evidence>
<dbReference type="InterPro" id="IPR050446">
    <property type="entry name" value="FAD-oxidoreductase/Apoptosis"/>
</dbReference>
<name>A0ABY6U4U8_BIOOC</name>
<evidence type="ECO:0000256" key="8">
    <source>
        <dbReference type="ARBA" id="ARBA00023004"/>
    </source>
</evidence>